<keyword evidence="10" id="KW-1185">Reference proteome</keyword>
<evidence type="ECO:0000256" key="8">
    <source>
        <dbReference type="SAM" id="SignalP"/>
    </source>
</evidence>
<dbReference type="GeneTree" id="ENSGT00940000179576"/>
<evidence type="ECO:0000256" key="5">
    <source>
        <dbReference type="ARBA" id="ARBA00022702"/>
    </source>
</evidence>
<dbReference type="GO" id="GO:0006879">
    <property type="term" value="P:intracellular iron ion homeostasis"/>
    <property type="evidence" value="ECO:0007669"/>
    <property type="project" value="InterPro"/>
</dbReference>
<keyword evidence="7" id="KW-1015">Disulfide bond</keyword>
<keyword evidence="6" id="KW-0044">Antibiotic</keyword>
<reference evidence="9" key="1">
    <citation type="submission" date="2025-08" db="UniProtKB">
        <authorList>
            <consortium name="Ensembl"/>
        </authorList>
    </citation>
    <scope>IDENTIFICATION</scope>
</reference>
<evidence type="ECO:0000256" key="6">
    <source>
        <dbReference type="ARBA" id="ARBA00023022"/>
    </source>
</evidence>
<evidence type="ECO:0000256" key="3">
    <source>
        <dbReference type="ARBA" id="ARBA00022525"/>
    </source>
</evidence>
<keyword evidence="3" id="KW-0964">Secreted</keyword>
<proteinExistence type="inferred from homology"/>
<evidence type="ECO:0000313" key="10">
    <source>
        <dbReference type="Proteomes" id="UP000264820"/>
    </source>
</evidence>
<keyword evidence="5" id="KW-0372">Hormone</keyword>
<dbReference type="GO" id="GO:0042742">
    <property type="term" value="P:defense response to bacterium"/>
    <property type="evidence" value="ECO:0007669"/>
    <property type="project" value="UniProtKB-KW"/>
</dbReference>
<dbReference type="InterPro" id="IPR010500">
    <property type="entry name" value="Hepcidin"/>
</dbReference>
<protein>
    <submittedName>
        <fullName evidence="9">Hepcidin-like</fullName>
    </submittedName>
</protein>
<comment type="similarity">
    <text evidence="2">Belongs to the hepcidin family.</text>
</comment>
<evidence type="ECO:0000256" key="4">
    <source>
        <dbReference type="ARBA" id="ARBA00022529"/>
    </source>
</evidence>
<dbReference type="Proteomes" id="UP000264820">
    <property type="component" value="Unplaced"/>
</dbReference>
<keyword evidence="4" id="KW-0929">Antimicrobial</keyword>
<accession>A0A3Q2XVN7</accession>
<reference evidence="9" key="2">
    <citation type="submission" date="2025-09" db="UniProtKB">
        <authorList>
            <consortium name="Ensembl"/>
        </authorList>
    </citation>
    <scope>IDENTIFICATION</scope>
</reference>
<dbReference type="Ensembl" id="ENSHCOT00000000394.1">
    <property type="protein sequence ID" value="ENSHCOP00000008392.1"/>
    <property type="gene ID" value="ENSHCOG00000010627.1"/>
</dbReference>
<comment type="subcellular location">
    <subcellularLocation>
        <location evidence="1">Secreted</location>
    </subcellularLocation>
</comment>
<dbReference type="Pfam" id="PF06446">
    <property type="entry name" value="Hepcidin"/>
    <property type="match status" value="1"/>
</dbReference>
<feature type="signal peptide" evidence="8">
    <location>
        <begin position="1"/>
        <end position="24"/>
    </location>
</feature>
<feature type="chain" id="PRO_5018754426" evidence="8">
    <location>
        <begin position="25"/>
        <end position="69"/>
    </location>
</feature>
<evidence type="ECO:0000256" key="2">
    <source>
        <dbReference type="ARBA" id="ARBA00008022"/>
    </source>
</evidence>
<evidence type="ECO:0000256" key="7">
    <source>
        <dbReference type="ARBA" id="ARBA00023157"/>
    </source>
</evidence>
<evidence type="ECO:0000256" key="1">
    <source>
        <dbReference type="ARBA" id="ARBA00004613"/>
    </source>
</evidence>
<dbReference type="AlphaFoldDB" id="A0A3Q2XVN7"/>
<organism evidence="9 10">
    <name type="scientific">Hippocampus comes</name>
    <name type="common">Tiger tail seahorse</name>
    <dbReference type="NCBI Taxonomy" id="109280"/>
    <lineage>
        <taxon>Eukaryota</taxon>
        <taxon>Metazoa</taxon>
        <taxon>Chordata</taxon>
        <taxon>Craniata</taxon>
        <taxon>Vertebrata</taxon>
        <taxon>Euteleostomi</taxon>
        <taxon>Actinopterygii</taxon>
        <taxon>Neopterygii</taxon>
        <taxon>Teleostei</taxon>
        <taxon>Neoteleostei</taxon>
        <taxon>Acanthomorphata</taxon>
        <taxon>Syngnathiaria</taxon>
        <taxon>Syngnathiformes</taxon>
        <taxon>Syngnathoidei</taxon>
        <taxon>Syngnathidae</taxon>
        <taxon>Hippocampus</taxon>
    </lineage>
</organism>
<sequence>MKPFNLSVAVIIMLAFLLIQEGCTISIDNWFVLFTQVADNKRQKRHNGACKFCCNCCGRTHFCAFCCEW</sequence>
<name>A0A3Q2XVN7_HIPCM</name>
<keyword evidence="8" id="KW-0732">Signal</keyword>
<evidence type="ECO:0000313" key="9">
    <source>
        <dbReference type="Ensembl" id="ENSHCOP00000008392.1"/>
    </source>
</evidence>
<dbReference type="GO" id="GO:0005576">
    <property type="term" value="C:extracellular region"/>
    <property type="evidence" value="ECO:0007669"/>
    <property type="project" value="UniProtKB-SubCell"/>
</dbReference>
<dbReference type="GO" id="GO:0005179">
    <property type="term" value="F:hormone activity"/>
    <property type="evidence" value="ECO:0007669"/>
    <property type="project" value="UniProtKB-KW"/>
</dbReference>